<dbReference type="OrthoDB" id="693581at2759"/>
<evidence type="ECO:0000313" key="2">
    <source>
        <dbReference type="EMBL" id="RLN17186.1"/>
    </source>
</evidence>
<dbReference type="Proteomes" id="UP000275267">
    <property type="component" value="Unassembled WGS sequence"/>
</dbReference>
<reference evidence="3" key="1">
    <citation type="journal article" date="2019" name="Nat. Commun.">
        <title>The genome of broomcorn millet.</title>
        <authorList>
            <person name="Zou C."/>
            <person name="Miki D."/>
            <person name="Li D."/>
            <person name="Tang Q."/>
            <person name="Xiao L."/>
            <person name="Rajput S."/>
            <person name="Deng P."/>
            <person name="Jia W."/>
            <person name="Huang R."/>
            <person name="Zhang M."/>
            <person name="Sun Y."/>
            <person name="Hu J."/>
            <person name="Fu X."/>
            <person name="Schnable P.S."/>
            <person name="Li F."/>
            <person name="Zhang H."/>
            <person name="Feng B."/>
            <person name="Zhu X."/>
            <person name="Liu R."/>
            <person name="Schnable J.C."/>
            <person name="Zhu J.-K."/>
            <person name="Zhang H."/>
        </authorList>
    </citation>
    <scope>NUCLEOTIDE SEQUENCE [LARGE SCALE GENOMIC DNA]</scope>
</reference>
<sequence length="211" mass="23719">MGLICSRRRTPLHGRHGNPSVSIPCTRNRPRSTSRWLAISSHRFAHLYLPASRDRIKRSNTKSVASVPVPSFMDAKVIVSAYEELPPRRRRRPISRVAPAAAAARAKASASASAPRQAGGGYSRRALLLAYAQQLRRRRRVGQQQQLEQRGPPLLEWGEWKAAGRVAAGDVAMTRNGRGSWCSRLRSCARLWIRTLLRRARRIRENASCKK</sequence>
<feature type="region of interest" description="Disordered" evidence="1">
    <location>
        <begin position="1"/>
        <end position="27"/>
    </location>
</feature>
<keyword evidence="3" id="KW-1185">Reference proteome</keyword>
<comment type="caution">
    <text evidence="2">The sequence shown here is derived from an EMBL/GenBank/DDBJ whole genome shotgun (WGS) entry which is preliminary data.</text>
</comment>
<evidence type="ECO:0000256" key="1">
    <source>
        <dbReference type="SAM" id="MobiDB-lite"/>
    </source>
</evidence>
<name>A0A3L6SBA5_PANMI</name>
<gene>
    <name evidence="2" type="ORF">C2845_PM02G01400</name>
</gene>
<organism evidence="2 3">
    <name type="scientific">Panicum miliaceum</name>
    <name type="common">Proso millet</name>
    <name type="synonym">Broomcorn millet</name>
    <dbReference type="NCBI Taxonomy" id="4540"/>
    <lineage>
        <taxon>Eukaryota</taxon>
        <taxon>Viridiplantae</taxon>
        <taxon>Streptophyta</taxon>
        <taxon>Embryophyta</taxon>
        <taxon>Tracheophyta</taxon>
        <taxon>Spermatophyta</taxon>
        <taxon>Magnoliopsida</taxon>
        <taxon>Liliopsida</taxon>
        <taxon>Poales</taxon>
        <taxon>Poaceae</taxon>
        <taxon>PACMAD clade</taxon>
        <taxon>Panicoideae</taxon>
        <taxon>Panicodae</taxon>
        <taxon>Paniceae</taxon>
        <taxon>Panicinae</taxon>
        <taxon>Panicum</taxon>
        <taxon>Panicum sect. Panicum</taxon>
    </lineage>
</organism>
<dbReference type="AlphaFoldDB" id="A0A3L6SBA5"/>
<accession>A0A3L6SBA5</accession>
<protein>
    <submittedName>
        <fullName evidence="2">Uncharacterized protein</fullName>
    </submittedName>
</protein>
<evidence type="ECO:0000313" key="3">
    <source>
        <dbReference type="Proteomes" id="UP000275267"/>
    </source>
</evidence>
<feature type="compositionally biased region" description="Basic residues" evidence="1">
    <location>
        <begin position="1"/>
        <end position="16"/>
    </location>
</feature>
<proteinExistence type="predicted"/>
<dbReference type="EMBL" id="PQIB02000005">
    <property type="protein sequence ID" value="RLN17186.1"/>
    <property type="molecule type" value="Genomic_DNA"/>
</dbReference>